<keyword evidence="2" id="KW-1133">Transmembrane helix</keyword>
<sequence>MSLETNLSSPHRRTNPQFDVSSPTYSKKASRGSEWESCSILFQRHRFLLTAIVLLTFLCTVYLYFAITLGGSDLCSEFSGARKASCRLEQAKASIAKGKMKFF</sequence>
<gene>
    <name evidence="3" type="ORF">LIER_03333</name>
    <name evidence="4" type="ORF">LIER_13044</name>
</gene>
<reference evidence="3 5" key="1">
    <citation type="submission" date="2024-01" db="EMBL/GenBank/DDBJ databases">
        <title>The complete chloroplast genome sequence of Lithospermum erythrorhizon: insights into the phylogenetic relationship among Boraginaceae species and the maternal lineages of purple gromwells.</title>
        <authorList>
            <person name="Okada T."/>
            <person name="Watanabe K."/>
        </authorList>
    </citation>
    <scope>NUCLEOTIDE SEQUENCE [LARGE SCALE GENOMIC DNA]</scope>
</reference>
<dbReference type="EMBL" id="BAABME010002584">
    <property type="protein sequence ID" value="GAA0155281.1"/>
    <property type="molecule type" value="Genomic_DNA"/>
</dbReference>
<dbReference type="PANTHER" id="PTHR34774">
    <property type="entry name" value="EPHRIN-A3 PROTEIN"/>
    <property type="match status" value="1"/>
</dbReference>
<accession>A0AAV3NT77</accession>
<proteinExistence type="predicted"/>
<organism evidence="3 5">
    <name type="scientific">Lithospermum erythrorhizon</name>
    <name type="common">Purple gromwell</name>
    <name type="synonym">Lithospermum officinale var. erythrorhizon</name>
    <dbReference type="NCBI Taxonomy" id="34254"/>
    <lineage>
        <taxon>Eukaryota</taxon>
        <taxon>Viridiplantae</taxon>
        <taxon>Streptophyta</taxon>
        <taxon>Embryophyta</taxon>
        <taxon>Tracheophyta</taxon>
        <taxon>Spermatophyta</taxon>
        <taxon>Magnoliopsida</taxon>
        <taxon>eudicotyledons</taxon>
        <taxon>Gunneridae</taxon>
        <taxon>Pentapetalae</taxon>
        <taxon>asterids</taxon>
        <taxon>lamiids</taxon>
        <taxon>Boraginales</taxon>
        <taxon>Boraginaceae</taxon>
        <taxon>Boraginoideae</taxon>
        <taxon>Lithospermeae</taxon>
        <taxon>Lithospermum</taxon>
    </lineage>
</organism>
<dbReference type="EMBL" id="BAABME010000397">
    <property type="protein sequence ID" value="GAA0142429.1"/>
    <property type="molecule type" value="Genomic_DNA"/>
</dbReference>
<feature type="transmembrane region" description="Helical" evidence="2">
    <location>
        <begin position="47"/>
        <end position="67"/>
    </location>
</feature>
<keyword evidence="2" id="KW-0812">Transmembrane</keyword>
<feature type="region of interest" description="Disordered" evidence="1">
    <location>
        <begin position="1"/>
        <end position="33"/>
    </location>
</feature>
<name>A0AAV3NT77_LITER</name>
<evidence type="ECO:0000313" key="4">
    <source>
        <dbReference type="EMBL" id="GAA0155281.1"/>
    </source>
</evidence>
<comment type="caution">
    <text evidence="3">The sequence shown here is derived from an EMBL/GenBank/DDBJ whole genome shotgun (WGS) entry which is preliminary data.</text>
</comment>
<dbReference type="Proteomes" id="UP001454036">
    <property type="component" value="Unassembled WGS sequence"/>
</dbReference>
<evidence type="ECO:0000313" key="5">
    <source>
        <dbReference type="Proteomes" id="UP001454036"/>
    </source>
</evidence>
<protein>
    <submittedName>
        <fullName evidence="3">Uncharacterized protein</fullName>
    </submittedName>
</protein>
<keyword evidence="2" id="KW-0472">Membrane</keyword>
<evidence type="ECO:0000256" key="2">
    <source>
        <dbReference type="SAM" id="Phobius"/>
    </source>
</evidence>
<keyword evidence="5" id="KW-1185">Reference proteome</keyword>
<dbReference type="AlphaFoldDB" id="A0AAV3NT77"/>
<dbReference type="PANTHER" id="PTHR34774:SF1">
    <property type="entry name" value="EPHRIN-A3 PROTEIN"/>
    <property type="match status" value="1"/>
</dbReference>
<feature type="compositionally biased region" description="Polar residues" evidence="1">
    <location>
        <begin position="1"/>
        <end position="27"/>
    </location>
</feature>
<evidence type="ECO:0000256" key="1">
    <source>
        <dbReference type="SAM" id="MobiDB-lite"/>
    </source>
</evidence>
<evidence type="ECO:0000313" key="3">
    <source>
        <dbReference type="EMBL" id="GAA0142429.1"/>
    </source>
</evidence>